<feature type="transmembrane region" description="Helical" evidence="7">
    <location>
        <begin position="160"/>
        <end position="182"/>
    </location>
</feature>
<dbReference type="Proteomes" id="UP000431269">
    <property type="component" value="Chromosome"/>
</dbReference>
<dbReference type="Pfam" id="PF00083">
    <property type="entry name" value="Sugar_tr"/>
    <property type="match status" value="2"/>
</dbReference>
<name>A0A6I6N0P7_9CAUL</name>
<keyword evidence="6 7" id="KW-0472">Membrane</keyword>
<feature type="transmembrane region" description="Helical" evidence="7">
    <location>
        <begin position="287"/>
        <end position="305"/>
    </location>
</feature>
<dbReference type="AlphaFoldDB" id="A0A6I6N0P7"/>
<feature type="transmembrane region" description="Helical" evidence="7">
    <location>
        <begin position="317"/>
        <end position="336"/>
    </location>
</feature>
<feature type="transmembrane region" description="Helical" evidence="7">
    <location>
        <begin position="94"/>
        <end position="112"/>
    </location>
</feature>
<feature type="domain" description="Major facilitator superfamily (MFS) profile" evidence="8">
    <location>
        <begin position="22"/>
        <end position="563"/>
    </location>
</feature>
<dbReference type="InterPro" id="IPR005829">
    <property type="entry name" value="Sugar_transporter_CS"/>
</dbReference>
<evidence type="ECO:0000256" key="5">
    <source>
        <dbReference type="ARBA" id="ARBA00022989"/>
    </source>
</evidence>
<feature type="transmembrane region" description="Helical" evidence="7">
    <location>
        <begin position="118"/>
        <end position="139"/>
    </location>
</feature>
<feature type="transmembrane region" description="Helical" evidence="7">
    <location>
        <begin position="37"/>
        <end position="55"/>
    </location>
</feature>
<evidence type="ECO:0000259" key="8">
    <source>
        <dbReference type="PROSITE" id="PS50850"/>
    </source>
</evidence>
<feature type="transmembrane region" description="Helical" evidence="7">
    <location>
        <begin position="249"/>
        <end position="267"/>
    </location>
</feature>
<evidence type="ECO:0000313" key="10">
    <source>
        <dbReference type="Proteomes" id="UP000431269"/>
    </source>
</evidence>
<dbReference type="Gene3D" id="1.20.1250.20">
    <property type="entry name" value="MFS general substrate transporter like domains"/>
    <property type="match status" value="3"/>
</dbReference>
<feature type="transmembrane region" description="Helical" evidence="7">
    <location>
        <begin position="61"/>
        <end position="82"/>
    </location>
</feature>
<keyword evidence="4 7" id="KW-0812">Transmembrane</keyword>
<dbReference type="GO" id="GO:0005886">
    <property type="term" value="C:plasma membrane"/>
    <property type="evidence" value="ECO:0007669"/>
    <property type="project" value="UniProtKB-SubCell"/>
</dbReference>
<evidence type="ECO:0000256" key="6">
    <source>
        <dbReference type="ARBA" id="ARBA00023136"/>
    </source>
</evidence>
<dbReference type="PROSITE" id="PS00217">
    <property type="entry name" value="SUGAR_TRANSPORT_2"/>
    <property type="match status" value="1"/>
</dbReference>
<evidence type="ECO:0000256" key="4">
    <source>
        <dbReference type="ARBA" id="ARBA00022692"/>
    </source>
</evidence>
<dbReference type="InterPro" id="IPR036259">
    <property type="entry name" value="MFS_trans_sf"/>
</dbReference>
<feature type="transmembrane region" description="Helical" evidence="7">
    <location>
        <begin position="536"/>
        <end position="559"/>
    </location>
</feature>
<proteinExistence type="predicted"/>
<feature type="transmembrane region" description="Helical" evidence="7">
    <location>
        <begin position="194"/>
        <end position="215"/>
    </location>
</feature>
<keyword evidence="10" id="KW-1185">Reference proteome</keyword>
<dbReference type="EMBL" id="CP047045">
    <property type="protein sequence ID" value="QGZ96903.1"/>
    <property type="molecule type" value="Genomic_DNA"/>
</dbReference>
<keyword evidence="2" id="KW-0813">Transport</keyword>
<feature type="transmembrane region" description="Helical" evidence="7">
    <location>
        <begin position="510"/>
        <end position="530"/>
    </location>
</feature>
<protein>
    <submittedName>
        <fullName evidence="9">Proline porter II</fullName>
    </submittedName>
</protein>
<keyword evidence="3" id="KW-1003">Cell membrane</keyword>
<reference evidence="10" key="1">
    <citation type="submission" date="2019-12" db="EMBL/GenBank/DDBJ databases">
        <title>Complete genome of Terracaulis silvestris 0127_4.</title>
        <authorList>
            <person name="Vieira S."/>
            <person name="Riedel T."/>
            <person name="Sproer C."/>
            <person name="Pascual J."/>
            <person name="Boedeker C."/>
            <person name="Overmann J."/>
        </authorList>
    </citation>
    <scope>NUCLEOTIDE SEQUENCE [LARGE SCALE GENOMIC DNA]</scope>
    <source>
        <strain evidence="10">0127_4</strain>
    </source>
</reference>
<evidence type="ECO:0000313" key="9">
    <source>
        <dbReference type="EMBL" id="QGZ96903.1"/>
    </source>
</evidence>
<feature type="transmembrane region" description="Helical" evidence="7">
    <location>
        <begin position="471"/>
        <end position="489"/>
    </location>
</feature>
<accession>A0A6I6N0P7</accession>
<comment type="subcellular location">
    <subcellularLocation>
        <location evidence="1">Cell membrane</location>
        <topology evidence="1">Multi-pass membrane protein</topology>
    </subcellularLocation>
</comment>
<organism evidence="9 10">
    <name type="scientific">Terricaulis silvestris</name>
    <dbReference type="NCBI Taxonomy" id="2686094"/>
    <lineage>
        <taxon>Bacteria</taxon>
        <taxon>Pseudomonadati</taxon>
        <taxon>Pseudomonadota</taxon>
        <taxon>Alphaproteobacteria</taxon>
        <taxon>Caulobacterales</taxon>
        <taxon>Caulobacteraceae</taxon>
        <taxon>Terricaulis</taxon>
    </lineage>
</organism>
<keyword evidence="5 7" id="KW-1133">Transmembrane helix</keyword>
<dbReference type="KEGG" id="tsv:DSM104635_03768"/>
<dbReference type="InterPro" id="IPR005828">
    <property type="entry name" value="MFS_sugar_transport-like"/>
</dbReference>
<dbReference type="InterPro" id="IPR020846">
    <property type="entry name" value="MFS_dom"/>
</dbReference>
<dbReference type="RefSeq" id="WP_228445761.1">
    <property type="nucleotide sequence ID" value="NZ_CP047045.1"/>
</dbReference>
<dbReference type="PANTHER" id="PTHR43045:SF7">
    <property type="entry name" value="MAJOR FACILITATOR SUPERFAMILY TRANSPORTER"/>
    <property type="match status" value="1"/>
</dbReference>
<dbReference type="SUPFAM" id="SSF103473">
    <property type="entry name" value="MFS general substrate transporter"/>
    <property type="match status" value="1"/>
</dbReference>
<gene>
    <name evidence="9" type="primary">proP</name>
    <name evidence="9" type="ORF">DSM104635_03768</name>
</gene>
<sequence length="569" mass="61158">MTDAPASSQTSPEVSPAKMRQVVAASAAGTVFEWYDFFVYGALASVMSAHFFAGLPDAQAFVFTLLTFAVGFIVRPLGALVFGKIGDSTGRKGAFLITITIMGLATFAIGLLPTAEDIGVWAPILLVAMRVLQGFALGGEYGGAAIYVAEHAHPKRRGAATGWIQGTASIGLIGALGVVLGSRALLGEEAFREWGWRIPFLISIGLLGVSVWIRLQLEESPAFKKLQDEGKVSKRAYAESFTEWPNLRIVLLALFGVMMAQGVVWYTAHFYSQFYLERILKIDSQSVNLIMIAVVLISAPLYIFFARLSDKVGRKPVMLFGMLLMLALYFPGFHYITRAGNPALDAASQTTPVSVFAYPGDCTFQLDLTGGAQQFATSCDIAKGALSNAGISYRTINAPVGTTARVEIGRDVVVESVNAVGQSASEIRATRTAFNDRLREALTQAGYPAAAPGAMQGWSVAEVLRVFSEKGGVIGIMALFIVAACALYGPQAAALVELFPTRIRYTAMSFPYHIGTGWFGGLLPAIVFAINTATGSIYQGLWFPVIVTALAVIITFFFWPETKDRDIHA</sequence>
<evidence type="ECO:0000256" key="1">
    <source>
        <dbReference type="ARBA" id="ARBA00004651"/>
    </source>
</evidence>
<dbReference type="PROSITE" id="PS50850">
    <property type="entry name" value="MFS"/>
    <property type="match status" value="1"/>
</dbReference>
<dbReference type="GO" id="GO:0022857">
    <property type="term" value="F:transmembrane transporter activity"/>
    <property type="evidence" value="ECO:0007669"/>
    <property type="project" value="InterPro"/>
</dbReference>
<evidence type="ECO:0000256" key="7">
    <source>
        <dbReference type="SAM" id="Phobius"/>
    </source>
</evidence>
<evidence type="ECO:0000256" key="2">
    <source>
        <dbReference type="ARBA" id="ARBA00022448"/>
    </source>
</evidence>
<evidence type="ECO:0000256" key="3">
    <source>
        <dbReference type="ARBA" id="ARBA00022475"/>
    </source>
</evidence>
<dbReference type="PANTHER" id="PTHR43045">
    <property type="entry name" value="SHIKIMATE TRANSPORTER"/>
    <property type="match status" value="1"/>
</dbReference>